<sequence>MPKPTKVLRDTCVDILDVQHKLSSENKNEHEAKGKLTKATALISDAIQLLSRKETQSEG</sequence>
<comment type="caution">
    <text evidence="1">The sequence shown here is derived from an EMBL/GenBank/DDBJ whole genome shotgun (WGS) entry which is preliminary data.</text>
</comment>
<evidence type="ECO:0000313" key="1">
    <source>
        <dbReference type="EMBL" id="KKL47053.1"/>
    </source>
</evidence>
<dbReference type="AlphaFoldDB" id="A0A0F9CCC6"/>
<protein>
    <submittedName>
        <fullName evidence="1">Uncharacterized protein</fullName>
    </submittedName>
</protein>
<dbReference type="EMBL" id="LAZR01033809">
    <property type="protein sequence ID" value="KKL47053.1"/>
    <property type="molecule type" value="Genomic_DNA"/>
</dbReference>
<proteinExistence type="predicted"/>
<organism evidence="1">
    <name type="scientific">marine sediment metagenome</name>
    <dbReference type="NCBI Taxonomy" id="412755"/>
    <lineage>
        <taxon>unclassified sequences</taxon>
        <taxon>metagenomes</taxon>
        <taxon>ecological metagenomes</taxon>
    </lineage>
</organism>
<reference evidence="1" key="1">
    <citation type="journal article" date="2015" name="Nature">
        <title>Complex archaea that bridge the gap between prokaryotes and eukaryotes.</title>
        <authorList>
            <person name="Spang A."/>
            <person name="Saw J.H."/>
            <person name="Jorgensen S.L."/>
            <person name="Zaremba-Niedzwiedzka K."/>
            <person name="Martijn J."/>
            <person name="Lind A.E."/>
            <person name="van Eijk R."/>
            <person name="Schleper C."/>
            <person name="Guy L."/>
            <person name="Ettema T.J."/>
        </authorList>
    </citation>
    <scope>NUCLEOTIDE SEQUENCE</scope>
</reference>
<gene>
    <name evidence="1" type="ORF">LCGC14_2339400</name>
</gene>
<accession>A0A0F9CCC6</accession>
<name>A0A0F9CCC6_9ZZZZ</name>